<comment type="caution">
    <text evidence="1">The sequence shown here is derived from an EMBL/GenBank/DDBJ whole genome shotgun (WGS) entry which is preliminary data.</text>
</comment>
<gene>
    <name evidence="1" type="ORF">TSAR_011651</name>
</gene>
<dbReference type="Proteomes" id="UP000215335">
    <property type="component" value="Unassembled WGS sequence"/>
</dbReference>
<keyword evidence="2" id="KW-1185">Reference proteome</keyword>
<evidence type="ECO:0000313" key="2">
    <source>
        <dbReference type="Proteomes" id="UP000215335"/>
    </source>
</evidence>
<dbReference type="AlphaFoldDB" id="A0A232EZ07"/>
<evidence type="ECO:0000313" key="1">
    <source>
        <dbReference type="EMBL" id="OXU23539.1"/>
    </source>
</evidence>
<organism evidence="1 2">
    <name type="scientific">Trichomalopsis sarcophagae</name>
    <dbReference type="NCBI Taxonomy" id="543379"/>
    <lineage>
        <taxon>Eukaryota</taxon>
        <taxon>Metazoa</taxon>
        <taxon>Ecdysozoa</taxon>
        <taxon>Arthropoda</taxon>
        <taxon>Hexapoda</taxon>
        <taxon>Insecta</taxon>
        <taxon>Pterygota</taxon>
        <taxon>Neoptera</taxon>
        <taxon>Endopterygota</taxon>
        <taxon>Hymenoptera</taxon>
        <taxon>Apocrita</taxon>
        <taxon>Proctotrupomorpha</taxon>
        <taxon>Chalcidoidea</taxon>
        <taxon>Pteromalidae</taxon>
        <taxon>Pteromalinae</taxon>
        <taxon>Trichomalopsis</taxon>
    </lineage>
</organism>
<accession>A0A232EZ07</accession>
<proteinExistence type="predicted"/>
<dbReference type="EMBL" id="NNAY01001577">
    <property type="protein sequence ID" value="OXU23539.1"/>
    <property type="molecule type" value="Genomic_DNA"/>
</dbReference>
<sequence length="86" mass="9814">MCTNFNDELSYTSDHFNVFDAKWPTISSKFRVIGKFAVGSFLIKNMHCDIGLPHYQAVEYQTSLETLCGRTSHCLRGTCLLFTIRS</sequence>
<reference evidence="1 2" key="1">
    <citation type="journal article" date="2017" name="Curr. Biol.">
        <title>The Evolution of Venom by Co-option of Single-Copy Genes.</title>
        <authorList>
            <person name="Martinson E.O."/>
            <person name="Mrinalini"/>
            <person name="Kelkar Y.D."/>
            <person name="Chang C.H."/>
            <person name="Werren J.H."/>
        </authorList>
    </citation>
    <scope>NUCLEOTIDE SEQUENCE [LARGE SCALE GENOMIC DNA]</scope>
    <source>
        <strain evidence="1 2">Alberta</strain>
        <tissue evidence="1">Whole body</tissue>
    </source>
</reference>
<name>A0A232EZ07_9HYME</name>
<protein>
    <submittedName>
        <fullName evidence="1">Uncharacterized protein</fullName>
    </submittedName>
</protein>